<dbReference type="SUPFAM" id="SSF54211">
    <property type="entry name" value="Ribosomal protein S5 domain 2-like"/>
    <property type="match status" value="1"/>
</dbReference>
<dbReference type="Proteomes" id="UP000240621">
    <property type="component" value="Unassembled WGS sequence"/>
</dbReference>
<keyword evidence="5 12" id="KW-0418">Kinase</keyword>
<dbReference type="Gene3D" id="3.30.230.10">
    <property type="match status" value="1"/>
</dbReference>
<evidence type="ECO:0000256" key="1">
    <source>
        <dbReference type="ARBA" id="ARBA00022490"/>
    </source>
</evidence>
<name>A0A2P8CDN3_9BACT</name>
<dbReference type="InterPro" id="IPR006205">
    <property type="entry name" value="Mev_gal_kin"/>
</dbReference>
<dbReference type="InterPro" id="IPR036554">
    <property type="entry name" value="GHMP_kinase_C_sf"/>
</dbReference>
<evidence type="ECO:0000256" key="3">
    <source>
        <dbReference type="ARBA" id="ARBA00022679"/>
    </source>
</evidence>
<evidence type="ECO:0000313" key="13">
    <source>
        <dbReference type="Proteomes" id="UP000240621"/>
    </source>
</evidence>
<dbReference type="PANTHER" id="PTHR43290">
    <property type="entry name" value="MEVALONATE KINASE"/>
    <property type="match status" value="1"/>
</dbReference>
<comment type="caution">
    <text evidence="12">The sequence shown here is derived from an EMBL/GenBank/DDBJ whole genome shotgun (WGS) entry which is preliminary data.</text>
</comment>
<dbReference type="EMBL" id="BLAU01000001">
    <property type="protein sequence ID" value="GET22041.1"/>
    <property type="molecule type" value="Genomic_DNA"/>
</dbReference>
<dbReference type="PANTHER" id="PTHR43290:SF2">
    <property type="entry name" value="MEVALONATE KINASE"/>
    <property type="match status" value="1"/>
</dbReference>
<dbReference type="InterPro" id="IPR020568">
    <property type="entry name" value="Ribosomal_Su5_D2-typ_SF"/>
</dbReference>
<dbReference type="GO" id="GO:0004496">
    <property type="term" value="F:mevalonate kinase activity"/>
    <property type="evidence" value="ECO:0007669"/>
    <property type="project" value="InterPro"/>
</dbReference>
<dbReference type="GO" id="GO:0005524">
    <property type="term" value="F:ATP binding"/>
    <property type="evidence" value="ECO:0007669"/>
    <property type="project" value="UniProtKB-KW"/>
</dbReference>
<accession>A0A2P8CDN3</accession>
<keyword evidence="2" id="KW-0444">Lipid biosynthesis</keyword>
<dbReference type="Proteomes" id="UP000396862">
    <property type="component" value="Unassembled WGS sequence"/>
</dbReference>
<dbReference type="InterPro" id="IPR006204">
    <property type="entry name" value="GHMP_kinase_N_dom"/>
</dbReference>
<keyword evidence="8" id="KW-0443">Lipid metabolism</keyword>
<reference evidence="12 13" key="1">
    <citation type="submission" date="2018-03" db="EMBL/GenBank/DDBJ databases">
        <title>Genomic Encyclopedia of Archaeal and Bacterial Type Strains, Phase II (KMG-II): from individual species to whole genera.</title>
        <authorList>
            <person name="Goeker M."/>
        </authorList>
    </citation>
    <scope>NUCLEOTIDE SEQUENCE [LARGE SCALE GENOMIC DNA]</scope>
    <source>
        <strain evidence="12 13">DSM 27267</strain>
    </source>
</reference>
<evidence type="ECO:0000313" key="11">
    <source>
        <dbReference type="EMBL" id="GET22041.1"/>
    </source>
</evidence>
<reference evidence="11 14" key="2">
    <citation type="submission" date="2019-10" db="EMBL/GenBank/DDBJ databases">
        <title>Prolixibacter strains distinguished by the presence of nitrate reductase genes were adept at nitrate-dependent anaerobic corrosion of metallic iron and carbon steel.</title>
        <authorList>
            <person name="Iino T."/>
            <person name="Shono N."/>
            <person name="Ito K."/>
            <person name="Nakamura R."/>
            <person name="Sueoka K."/>
            <person name="Harayama S."/>
            <person name="Ohkuma M."/>
        </authorList>
    </citation>
    <scope>NUCLEOTIDE SEQUENCE [LARGE SCALE GENOMIC DNA]</scope>
    <source>
        <strain evidence="11 14">MIC1-1</strain>
    </source>
</reference>
<evidence type="ECO:0000256" key="4">
    <source>
        <dbReference type="ARBA" id="ARBA00022741"/>
    </source>
</evidence>
<keyword evidence="7" id="KW-0460">Magnesium</keyword>
<sequence length="318" mass="35729">MKRFPAKILLFGEYSIITGSKGLALPFNLYGGQLAFPVGKMSPAEKEAAHISNQHLAELLGFLEKNAAAPVFLNLTSFRDDLATGLYFQSNIPNQYGVGSSGALTAALYHRYGQDTEEETLPEIRSQMAVIESFYHGTSSGLDPLVSYVQKPVWIESRDKISVEAGWPEKFFDEYAVFLIDSGQQGGTGDLVNWFMEQHQRPDFREVFEEELVSGIDELVDALLHAQTDPVQAVLQRISRFQLDYFRPMIPVEFRKHFRYGLETDDFTLKLCGSGGGGYLLGFTKNRIATEKYFREREISCLFVEMIPESVDGNGFPS</sequence>
<gene>
    <name evidence="11" type="primary">mvaK</name>
    <name evidence="12" type="ORF">CLV93_1044</name>
    <name evidence="11" type="ORF">JCM18694_22870</name>
</gene>
<evidence type="ECO:0000259" key="10">
    <source>
        <dbReference type="Pfam" id="PF00288"/>
    </source>
</evidence>
<evidence type="ECO:0000256" key="5">
    <source>
        <dbReference type="ARBA" id="ARBA00022777"/>
    </source>
</evidence>
<organism evidence="12 13">
    <name type="scientific">Prolixibacter denitrificans</name>
    <dbReference type="NCBI Taxonomy" id="1541063"/>
    <lineage>
        <taxon>Bacteria</taxon>
        <taxon>Pseudomonadati</taxon>
        <taxon>Bacteroidota</taxon>
        <taxon>Bacteroidia</taxon>
        <taxon>Marinilabiliales</taxon>
        <taxon>Prolixibacteraceae</taxon>
        <taxon>Prolixibacter</taxon>
    </lineage>
</organism>
<evidence type="ECO:0000256" key="7">
    <source>
        <dbReference type="ARBA" id="ARBA00022842"/>
    </source>
</evidence>
<dbReference type="RefSeq" id="WP_106541880.1">
    <property type="nucleotide sequence ID" value="NZ_BLAU01000001.1"/>
</dbReference>
<evidence type="ECO:0000313" key="12">
    <source>
        <dbReference type="EMBL" id="PSK83074.1"/>
    </source>
</evidence>
<feature type="domain" description="GHMP kinase N-terminal" evidence="10">
    <location>
        <begin position="86"/>
        <end position="147"/>
    </location>
</feature>
<dbReference type="Pfam" id="PF00288">
    <property type="entry name" value="GHMP_kinases_N"/>
    <property type="match status" value="1"/>
</dbReference>
<proteinExistence type="predicted"/>
<evidence type="ECO:0000256" key="6">
    <source>
        <dbReference type="ARBA" id="ARBA00022840"/>
    </source>
</evidence>
<dbReference type="AlphaFoldDB" id="A0A2P8CDN3"/>
<dbReference type="SUPFAM" id="SSF55060">
    <property type="entry name" value="GHMP Kinase, C-terminal domain"/>
    <property type="match status" value="1"/>
</dbReference>
<protein>
    <submittedName>
        <fullName evidence="12">Mevalonate kinase</fullName>
    </submittedName>
</protein>
<keyword evidence="4" id="KW-0547">Nucleotide-binding</keyword>
<dbReference type="GO" id="GO:0005829">
    <property type="term" value="C:cytosol"/>
    <property type="evidence" value="ECO:0007669"/>
    <property type="project" value="TreeGrafter"/>
</dbReference>
<dbReference type="PRINTS" id="PR00959">
    <property type="entry name" value="MEVGALKINASE"/>
</dbReference>
<dbReference type="EMBL" id="PYGC01000004">
    <property type="protein sequence ID" value="PSK83074.1"/>
    <property type="molecule type" value="Genomic_DNA"/>
</dbReference>
<keyword evidence="1" id="KW-0963">Cytoplasm</keyword>
<comment type="pathway">
    <text evidence="9">Isoprenoid biosynthesis; isopentenyl diphosphate biosynthesis via mevalonate pathway; isopentenyl diphosphate from (R)-mevalonate: step 1/3.</text>
</comment>
<evidence type="ECO:0000256" key="9">
    <source>
        <dbReference type="ARBA" id="ARBA00029438"/>
    </source>
</evidence>
<evidence type="ECO:0000256" key="2">
    <source>
        <dbReference type="ARBA" id="ARBA00022516"/>
    </source>
</evidence>
<evidence type="ECO:0000313" key="14">
    <source>
        <dbReference type="Proteomes" id="UP000396862"/>
    </source>
</evidence>
<keyword evidence="14" id="KW-1185">Reference proteome</keyword>
<dbReference type="OrthoDB" id="977547at2"/>
<keyword evidence="3" id="KW-0808">Transferase</keyword>
<dbReference type="InterPro" id="IPR014721">
    <property type="entry name" value="Ribsml_uS5_D2-typ_fold_subgr"/>
</dbReference>
<dbReference type="GO" id="GO:0019287">
    <property type="term" value="P:isopentenyl diphosphate biosynthetic process, mevalonate pathway"/>
    <property type="evidence" value="ECO:0007669"/>
    <property type="project" value="TreeGrafter"/>
</dbReference>
<keyword evidence="6" id="KW-0067">ATP-binding</keyword>
<evidence type="ECO:0000256" key="8">
    <source>
        <dbReference type="ARBA" id="ARBA00023098"/>
    </source>
</evidence>